<reference evidence="10 11" key="1">
    <citation type="submission" date="2020-07" db="EMBL/GenBank/DDBJ databases">
        <title>Characterization and genome sequencing of isolate MD1, a novel member within the family Lachnospiraceae.</title>
        <authorList>
            <person name="Rettenmaier R."/>
            <person name="Di Bello L."/>
            <person name="Zinser C."/>
            <person name="Scheitz K."/>
            <person name="Liebl W."/>
            <person name="Zverlov V."/>
        </authorList>
    </citation>
    <scope>NUCLEOTIDE SEQUENCE [LARGE SCALE GENOMIC DNA]</scope>
    <source>
        <strain evidence="10 11">MD1</strain>
    </source>
</reference>
<dbReference type="GO" id="GO:0004521">
    <property type="term" value="F:RNA endonuclease activity"/>
    <property type="evidence" value="ECO:0007669"/>
    <property type="project" value="UniProtKB-UniRule"/>
</dbReference>
<accession>A0A839K253</accession>
<evidence type="ECO:0000256" key="6">
    <source>
        <dbReference type="ARBA" id="ARBA00022759"/>
    </source>
</evidence>
<evidence type="ECO:0000256" key="2">
    <source>
        <dbReference type="ARBA" id="ARBA00022517"/>
    </source>
</evidence>
<feature type="binding site" evidence="9">
    <location>
        <position position="135"/>
    </location>
    <ligand>
        <name>Zn(2+)</name>
        <dbReference type="ChEBI" id="CHEBI:29105"/>
        <note>catalytic</note>
    </ligand>
</feature>
<gene>
    <name evidence="9 10" type="primary">ybeY</name>
    <name evidence="10" type="ORF">H0486_09325</name>
</gene>
<keyword evidence="7 9" id="KW-0378">Hydrolase</keyword>
<dbReference type="HAMAP" id="MF_00009">
    <property type="entry name" value="Endoribonucl_YbeY"/>
    <property type="match status" value="1"/>
</dbReference>
<dbReference type="GO" id="GO:0005737">
    <property type="term" value="C:cytoplasm"/>
    <property type="evidence" value="ECO:0007669"/>
    <property type="project" value="UniProtKB-SubCell"/>
</dbReference>
<evidence type="ECO:0000313" key="10">
    <source>
        <dbReference type="EMBL" id="MBB2183079.1"/>
    </source>
</evidence>
<dbReference type="AlphaFoldDB" id="A0A839K253"/>
<keyword evidence="6 9" id="KW-0255">Endonuclease</keyword>
<keyword evidence="11" id="KW-1185">Reference proteome</keyword>
<dbReference type="GO" id="GO:0006364">
    <property type="term" value="P:rRNA processing"/>
    <property type="evidence" value="ECO:0007669"/>
    <property type="project" value="UniProtKB-UniRule"/>
</dbReference>
<keyword evidence="5 9" id="KW-0479">Metal-binding</keyword>
<dbReference type="Pfam" id="PF02130">
    <property type="entry name" value="YbeY"/>
    <property type="match status" value="1"/>
</dbReference>
<feature type="binding site" evidence="9">
    <location>
        <position position="131"/>
    </location>
    <ligand>
        <name>Zn(2+)</name>
        <dbReference type="ChEBI" id="CHEBI:29105"/>
        <note>catalytic</note>
    </ligand>
</feature>
<dbReference type="InterPro" id="IPR002036">
    <property type="entry name" value="YbeY"/>
</dbReference>
<dbReference type="PANTHER" id="PTHR46986:SF1">
    <property type="entry name" value="ENDORIBONUCLEASE YBEY, CHLOROPLASTIC"/>
    <property type="match status" value="1"/>
</dbReference>
<dbReference type="GO" id="GO:0008270">
    <property type="term" value="F:zinc ion binding"/>
    <property type="evidence" value="ECO:0007669"/>
    <property type="project" value="UniProtKB-UniRule"/>
</dbReference>
<dbReference type="SUPFAM" id="SSF55486">
    <property type="entry name" value="Metalloproteases ('zincins'), catalytic domain"/>
    <property type="match status" value="1"/>
</dbReference>
<evidence type="ECO:0000256" key="9">
    <source>
        <dbReference type="HAMAP-Rule" id="MF_00009"/>
    </source>
</evidence>
<dbReference type="InterPro" id="IPR023091">
    <property type="entry name" value="MetalPrtase_cat_dom_sf_prd"/>
</dbReference>
<evidence type="ECO:0000256" key="8">
    <source>
        <dbReference type="ARBA" id="ARBA00022833"/>
    </source>
</evidence>
<keyword evidence="8 9" id="KW-0862">Zinc</keyword>
<evidence type="ECO:0000256" key="5">
    <source>
        <dbReference type="ARBA" id="ARBA00022723"/>
    </source>
</evidence>
<dbReference type="EC" id="3.1.-.-" evidence="9"/>
<keyword evidence="4 9" id="KW-0540">Nuclease</keyword>
<comment type="similarity">
    <text evidence="1 9">Belongs to the endoribonuclease YbeY family.</text>
</comment>
<comment type="function">
    <text evidence="9">Single strand-specific metallo-endoribonuclease involved in late-stage 70S ribosome quality control and in maturation of the 3' terminus of the 16S rRNA.</text>
</comment>
<protein>
    <recommendedName>
        <fullName evidence="9">Endoribonuclease YbeY</fullName>
        <ecNumber evidence="9">3.1.-.-</ecNumber>
    </recommendedName>
</protein>
<comment type="subcellular location">
    <subcellularLocation>
        <location evidence="9">Cytoplasm</location>
    </subcellularLocation>
</comment>
<evidence type="ECO:0000256" key="1">
    <source>
        <dbReference type="ARBA" id="ARBA00010875"/>
    </source>
</evidence>
<dbReference type="NCBIfam" id="TIGR00043">
    <property type="entry name" value="rRNA maturation RNase YbeY"/>
    <property type="match status" value="1"/>
</dbReference>
<dbReference type="RefSeq" id="WP_228352761.1">
    <property type="nucleotide sequence ID" value="NZ_JACEGA010000001.1"/>
</dbReference>
<dbReference type="EMBL" id="JACEGA010000001">
    <property type="protein sequence ID" value="MBB2183079.1"/>
    <property type="molecule type" value="Genomic_DNA"/>
</dbReference>
<dbReference type="Gene3D" id="3.40.390.30">
    <property type="entry name" value="Metalloproteases ('zincins'), catalytic domain"/>
    <property type="match status" value="1"/>
</dbReference>
<dbReference type="GO" id="GO:0004222">
    <property type="term" value="F:metalloendopeptidase activity"/>
    <property type="evidence" value="ECO:0007669"/>
    <property type="project" value="InterPro"/>
</dbReference>
<evidence type="ECO:0000256" key="7">
    <source>
        <dbReference type="ARBA" id="ARBA00022801"/>
    </source>
</evidence>
<comment type="caution">
    <text evidence="10">The sequence shown here is derived from an EMBL/GenBank/DDBJ whole genome shotgun (WGS) entry which is preliminary data.</text>
</comment>
<evidence type="ECO:0000256" key="3">
    <source>
        <dbReference type="ARBA" id="ARBA00022552"/>
    </source>
</evidence>
<evidence type="ECO:0000256" key="4">
    <source>
        <dbReference type="ARBA" id="ARBA00022722"/>
    </source>
</evidence>
<name>A0A839K253_9FIRM</name>
<evidence type="ECO:0000313" key="11">
    <source>
        <dbReference type="Proteomes" id="UP000574276"/>
    </source>
</evidence>
<dbReference type="PANTHER" id="PTHR46986">
    <property type="entry name" value="ENDORIBONUCLEASE YBEY, CHLOROPLASTIC"/>
    <property type="match status" value="1"/>
</dbReference>
<keyword evidence="2 9" id="KW-0690">Ribosome biogenesis</keyword>
<sequence length="165" mass="19203">MTINIEYEANKKLNFDYEALVEKVIVACLYYEACPYEAEVNVLLTNDTEIQLINKEYRDIDKPTDVLSFPSIEFDREGDFSGLEESTVSYFHPETGELILGDIVISVDRAIVQAEEYGHSLEREIAFLTAHSMFHLFGYDHMEDSERIRMEEKQNNVLNQLHILR</sequence>
<organism evidence="10 11">
    <name type="scientific">Variimorphobacter saccharofermentans</name>
    <dbReference type="NCBI Taxonomy" id="2755051"/>
    <lineage>
        <taxon>Bacteria</taxon>
        <taxon>Bacillati</taxon>
        <taxon>Bacillota</taxon>
        <taxon>Clostridia</taxon>
        <taxon>Lachnospirales</taxon>
        <taxon>Lachnospiraceae</taxon>
        <taxon>Variimorphobacter</taxon>
    </lineage>
</organism>
<keyword evidence="3 9" id="KW-0698">rRNA processing</keyword>
<feature type="binding site" evidence="9">
    <location>
        <position position="141"/>
    </location>
    <ligand>
        <name>Zn(2+)</name>
        <dbReference type="ChEBI" id="CHEBI:29105"/>
        <note>catalytic</note>
    </ligand>
</feature>
<keyword evidence="9" id="KW-0963">Cytoplasm</keyword>
<comment type="cofactor">
    <cofactor evidence="9">
        <name>Zn(2+)</name>
        <dbReference type="ChEBI" id="CHEBI:29105"/>
    </cofactor>
    <text evidence="9">Binds 1 zinc ion.</text>
</comment>
<proteinExistence type="inferred from homology"/>
<dbReference type="Proteomes" id="UP000574276">
    <property type="component" value="Unassembled WGS sequence"/>
</dbReference>